<accession>A0A0X8X0Q4</accession>
<protein>
    <submittedName>
        <fullName evidence="1">Uncharacterized protein</fullName>
    </submittedName>
</protein>
<name>A0A0X8X0Q4_9SPHI</name>
<dbReference type="Pfam" id="PF20136">
    <property type="entry name" value="DUF6526"/>
    <property type="match status" value="1"/>
</dbReference>
<dbReference type="KEGG" id="mgot:MgSA37_01853"/>
<sequence>MTVQNYASHARYVKGFHFLLASLLVIGTITSIINLYLQVKANDSVIGSILITTLFICGILLFWYTRRFAVTVQDRAIRAEESIRYYILTHKAIDSKLTMGQIVALRFANDDEFLVLADRAVRENLTADEIKKSIKNWKADHHRA</sequence>
<dbReference type="InterPro" id="IPR045385">
    <property type="entry name" value="DUF6526"/>
</dbReference>
<proteinExistence type="predicted"/>
<reference evidence="1 2" key="1">
    <citation type="submission" date="2015-12" db="EMBL/GenBank/DDBJ databases">
        <title>Genome sequence of Mucilaginibacter gotjawali.</title>
        <authorList>
            <person name="Lee J.S."/>
            <person name="Lee K.C."/>
            <person name="Kim K.K."/>
            <person name="Lee B.W."/>
        </authorList>
    </citation>
    <scope>NUCLEOTIDE SEQUENCE [LARGE SCALE GENOMIC DNA]</scope>
    <source>
        <strain evidence="1 2">SA3-7</strain>
    </source>
</reference>
<gene>
    <name evidence="1" type="ORF">MgSA37_01853</name>
</gene>
<dbReference type="RefSeq" id="WP_096351350.1">
    <property type="nucleotide sequence ID" value="NZ_AP017313.1"/>
</dbReference>
<dbReference type="AlphaFoldDB" id="A0A0X8X0Q4"/>
<evidence type="ECO:0000313" key="2">
    <source>
        <dbReference type="Proteomes" id="UP000218263"/>
    </source>
</evidence>
<keyword evidence="2" id="KW-1185">Reference proteome</keyword>
<dbReference type="EMBL" id="AP017313">
    <property type="protein sequence ID" value="BAU53684.1"/>
    <property type="molecule type" value="Genomic_DNA"/>
</dbReference>
<organism evidence="1 2">
    <name type="scientific">Mucilaginibacter gotjawali</name>
    <dbReference type="NCBI Taxonomy" id="1550579"/>
    <lineage>
        <taxon>Bacteria</taxon>
        <taxon>Pseudomonadati</taxon>
        <taxon>Bacteroidota</taxon>
        <taxon>Sphingobacteriia</taxon>
        <taxon>Sphingobacteriales</taxon>
        <taxon>Sphingobacteriaceae</taxon>
        <taxon>Mucilaginibacter</taxon>
    </lineage>
</organism>
<dbReference type="OrthoDB" id="765463at2"/>
<evidence type="ECO:0000313" key="1">
    <source>
        <dbReference type="EMBL" id="BAU53684.1"/>
    </source>
</evidence>
<dbReference type="Proteomes" id="UP000218263">
    <property type="component" value="Chromosome"/>
</dbReference>